<feature type="region of interest" description="Disordered" evidence="1">
    <location>
        <begin position="1"/>
        <end position="46"/>
    </location>
</feature>
<dbReference type="CDD" id="cd12954">
    <property type="entry name" value="MMP_TTHA0227_like_1"/>
    <property type="match status" value="1"/>
</dbReference>
<dbReference type="RefSeq" id="WP_133107054.1">
    <property type="nucleotide sequence ID" value="NZ_SMNA01000003.1"/>
</dbReference>
<dbReference type="Proteomes" id="UP000504882">
    <property type="component" value="Unassembled WGS sequence"/>
</dbReference>
<evidence type="ECO:0000256" key="1">
    <source>
        <dbReference type="SAM" id="MobiDB-lite"/>
    </source>
</evidence>
<proteinExistence type="predicted"/>
<sequence>MSQEPSTPPASDLSRVVLPSRRGSTRRDRRGRGLRGPVLPPTLPGWRTRAERFDETLLATVERLEKHLGSELDGVEFAVEEVPPSAPAPWETGAVPLGRYFPADPAAGLSHRIVVYRRPVVGRSADADDVTALVRDVLVEQLAQMLGRDPEDIDPTYRD</sequence>
<evidence type="ECO:0000313" key="3">
    <source>
        <dbReference type="Proteomes" id="UP000504882"/>
    </source>
</evidence>
<reference evidence="2 3" key="1">
    <citation type="submission" date="2019-03" db="EMBL/GenBank/DDBJ databases">
        <title>Genomic features of bacteria from cold environments.</title>
        <authorList>
            <person name="Shen L."/>
        </authorList>
    </citation>
    <scope>NUCLEOTIDE SEQUENCE [LARGE SCALE GENOMIC DNA]</scope>
    <source>
        <strain evidence="3">T3246-1</strain>
    </source>
</reference>
<evidence type="ECO:0000313" key="2">
    <source>
        <dbReference type="EMBL" id="TDE96124.1"/>
    </source>
</evidence>
<comment type="caution">
    <text evidence="2">The sequence shown here is derived from an EMBL/GenBank/DDBJ whole genome shotgun (WGS) entry which is preliminary data.</text>
</comment>
<dbReference type="InterPro" id="IPR038555">
    <property type="entry name" value="Zincin_1_sf"/>
</dbReference>
<protein>
    <submittedName>
        <fullName evidence="2">Metallopeptidase family protein</fullName>
    </submittedName>
</protein>
<dbReference type="Gene3D" id="3.30.2010.20">
    <property type="match status" value="1"/>
</dbReference>
<dbReference type="SUPFAM" id="SSF55486">
    <property type="entry name" value="Metalloproteases ('zincins'), catalytic domain"/>
    <property type="match status" value="1"/>
</dbReference>
<gene>
    <name evidence="2" type="ORF">EXU48_07780</name>
</gene>
<accession>A0ABY2E6P0</accession>
<organism evidence="2 3">
    <name type="scientific">Occultella glacieicola</name>
    <dbReference type="NCBI Taxonomy" id="2518684"/>
    <lineage>
        <taxon>Bacteria</taxon>
        <taxon>Bacillati</taxon>
        <taxon>Actinomycetota</taxon>
        <taxon>Actinomycetes</taxon>
        <taxon>Micrococcales</taxon>
        <taxon>Ruaniaceae</taxon>
        <taxon>Occultella</taxon>
    </lineage>
</organism>
<name>A0ABY2E6P0_9MICO</name>
<keyword evidence="3" id="KW-1185">Reference proteome</keyword>
<feature type="compositionally biased region" description="Basic residues" evidence="1">
    <location>
        <begin position="23"/>
        <end position="33"/>
    </location>
</feature>
<dbReference type="InterPro" id="IPR010428">
    <property type="entry name" value="Zincin_1"/>
</dbReference>
<dbReference type="EMBL" id="SMNA01000003">
    <property type="protein sequence ID" value="TDE96124.1"/>
    <property type="molecule type" value="Genomic_DNA"/>
</dbReference>
<dbReference type="Pfam" id="PF06262">
    <property type="entry name" value="Zincin_1"/>
    <property type="match status" value="1"/>
</dbReference>